<dbReference type="Proteomes" id="UP000565262">
    <property type="component" value="Unassembled WGS sequence"/>
</dbReference>
<dbReference type="PRINTS" id="PR00111">
    <property type="entry name" value="ABHYDROLASE"/>
</dbReference>
<organism evidence="2 3">
    <name type="scientific">Oceanospirillum sediminis</name>
    <dbReference type="NCBI Taxonomy" id="2760088"/>
    <lineage>
        <taxon>Bacteria</taxon>
        <taxon>Pseudomonadati</taxon>
        <taxon>Pseudomonadota</taxon>
        <taxon>Gammaproteobacteria</taxon>
        <taxon>Oceanospirillales</taxon>
        <taxon>Oceanospirillaceae</taxon>
        <taxon>Oceanospirillum</taxon>
    </lineage>
</organism>
<dbReference type="PANTHER" id="PTHR43798:SF33">
    <property type="entry name" value="HYDROLASE, PUTATIVE (AFU_ORTHOLOGUE AFUA_2G14860)-RELATED"/>
    <property type="match status" value="1"/>
</dbReference>
<evidence type="ECO:0000259" key="1">
    <source>
        <dbReference type="Pfam" id="PF00561"/>
    </source>
</evidence>
<reference evidence="2 3" key="1">
    <citation type="submission" date="2020-08" db="EMBL/GenBank/DDBJ databases">
        <title>Oceanospirillum sp. nov. isolated from marine sediment.</title>
        <authorList>
            <person name="Ji X."/>
        </authorList>
    </citation>
    <scope>NUCLEOTIDE SEQUENCE [LARGE SCALE GENOMIC DNA]</scope>
    <source>
        <strain evidence="2 3">D5</strain>
    </source>
</reference>
<keyword evidence="2" id="KW-0378">Hydrolase</keyword>
<dbReference type="EMBL" id="JACJFM010000011">
    <property type="protein sequence ID" value="MBB1487076.1"/>
    <property type="molecule type" value="Genomic_DNA"/>
</dbReference>
<evidence type="ECO:0000313" key="2">
    <source>
        <dbReference type="EMBL" id="MBB1487076.1"/>
    </source>
</evidence>
<dbReference type="GO" id="GO:0016020">
    <property type="term" value="C:membrane"/>
    <property type="evidence" value="ECO:0007669"/>
    <property type="project" value="TreeGrafter"/>
</dbReference>
<name>A0A839ISA8_9GAMM</name>
<evidence type="ECO:0000313" key="3">
    <source>
        <dbReference type="Proteomes" id="UP000565262"/>
    </source>
</evidence>
<dbReference type="PANTHER" id="PTHR43798">
    <property type="entry name" value="MONOACYLGLYCEROL LIPASE"/>
    <property type="match status" value="1"/>
</dbReference>
<feature type="domain" description="AB hydrolase-1" evidence="1">
    <location>
        <begin position="15"/>
        <end position="240"/>
    </location>
</feature>
<dbReference type="Pfam" id="PF00561">
    <property type="entry name" value="Abhydrolase_1"/>
    <property type="match status" value="1"/>
</dbReference>
<dbReference type="Gene3D" id="3.40.50.1820">
    <property type="entry name" value="alpha/beta hydrolase"/>
    <property type="match status" value="1"/>
</dbReference>
<sequence>MIKTEIFTLESHSKNPVVLLHSSLSNGQQWSSLTPSFEDCSAPDLQGYGQNTLPDAASASFSLSDEIQALQGKLYSRPFHLVGHSFGAATALQIARHFPEQVLSLSLFEPVAFHLLPEHHPAIATILDIQTQIDRLLSENRTDAATEFFIDYWNQSGTFKALSDKTRTRFVRGIQKVSMDFCALMNEASGLTELQHIQCPVLLLEGQYSTDTAHAVISALQSIFPDAEKHRLACGHMGPVTHTSLVNPIVSQFIATHKKA</sequence>
<dbReference type="InterPro" id="IPR050266">
    <property type="entry name" value="AB_hydrolase_sf"/>
</dbReference>
<dbReference type="RefSeq" id="WP_182808853.1">
    <property type="nucleotide sequence ID" value="NZ_JACJFM010000011.1"/>
</dbReference>
<dbReference type="InterPro" id="IPR000073">
    <property type="entry name" value="AB_hydrolase_1"/>
</dbReference>
<proteinExistence type="predicted"/>
<dbReference type="AlphaFoldDB" id="A0A839ISA8"/>
<accession>A0A839ISA8</accession>
<dbReference type="SUPFAM" id="SSF53474">
    <property type="entry name" value="alpha/beta-Hydrolases"/>
    <property type="match status" value="1"/>
</dbReference>
<dbReference type="InterPro" id="IPR029058">
    <property type="entry name" value="AB_hydrolase_fold"/>
</dbReference>
<comment type="caution">
    <text evidence="2">The sequence shown here is derived from an EMBL/GenBank/DDBJ whole genome shotgun (WGS) entry which is preliminary data.</text>
</comment>
<keyword evidence="3" id="KW-1185">Reference proteome</keyword>
<dbReference type="GO" id="GO:0016787">
    <property type="term" value="F:hydrolase activity"/>
    <property type="evidence" value="ECO:0007669"/>
    <property type="project" value="UniProtKB-KW"/>
</dbReference>
<gene>
    <name evidence="2" type="ORF">H4O21_10675</name>
</gene>
<protein>
    <submittedName>
        <fullName evidence="2">Alpha/beta hydrolase</fullName>
    </submittedName>
</protein>